<keyword evidence="2" id="KW-1185">Reference proteome</keyword>
<gene>
    <name evidence="1" type="ORF">VFH_I387800</name>
</gene>
<proteinExistence type="predicted"/>
<accession>A0AAV0YVQ4</accession>
<evidence type="ECO:0008006" key="3">
    <source>
        <dbReference type="Google" id="ProtNLM"/>
    </source>
</evidence>
<dbReference type="EMBL" id="OX451736">
    <property type="protein sequence ID" value="CAI8589313.1"/>
    <property type="molecule type" value="Genomic_DNA"/>
</dbReference>
<dbReference type="AlphaFoldDB" id="A0AAV0YVQ4"/>
<dbReference type="Proteomes" id="UP001157006">
    <property type="component" value="Chromosome 1L"/>
</dbReference>
<protein>
    <recommendedName>
        <fullName evidence="3">Avr9/Cf-9 rapidly elicited protein 194</fullName>
    </recommendedName>
</protein>
<evidence type="ECO:0000313" key="1">
    <source>
        <dbReference type="EMBL" id="CAI8589313.1"/>
    </source>
</evidence>
<dbReference type="PANTHER" id="PTHR33978:SF4">
    <property type="entry name" value="SERINE_THREONINE-KINASE"/>
    <property type="match status" value="1"/>
</dbReference>
<dbReference type="PANTHER" id="PTHR33978">
    <property type="entry name" value="SERINE/THREONINE-KINASE"/>
    <property type="match status" value="1"/>
</dbReference>
<reference evidence="1 2" key="1">
    <citation type="submission" date="2023-01" db="EMBL/GenBank/DDBJ databases">
        <authorList>
            <person name="Kreplak J."/>
        </authorList>
    </citation>
    <scope>NUCLEOTIDE SEQUENCE [LARGE SCALE GENOMIC DNA]</scope>
</reference>
<sequence length="173" mass="19526">MEKQKLSQEEKKEESNYNNKTVWDCGSTLYDSFELNSFKHQLDSAINRSLSMSRLPERRVTVLQKSSLSLSSSSVTSRKPYKISRSFQKFIRSVFKSNNDKSNVSSSSNSLKVQEKYCNERFYVVYDKSGSVLSTIPEAPEFEIGSLSPEISSLVKRSASERFTTATIGIACA</sequence>
<name>A0AAV0YVQ4_VICFA</name>
<evidence type="ECO:0000313" key="2">
    <source>
        <dbReference type="Proteomes" id="UP001157006"/>
    </source>
</evidence>
<organism evidence="1 2">
    <name type="scientific">Vicia faba</name>
    <name type="common">Broad bean</name>
    <name type="synonym">Faba vulgaris</name>
    <dbReference type="NCBI Taxonomy" id="3906"/>
    <lineage>
        <taxon>Eukaryota</taxon>
        <taxon>Viridiplantae</taxon>
        <taxon>Streptophyta</taxon>
        <taxon>Embryophyta</taxon>
        <taxon>Tracheophyta</taxon>
        <taxon>Spermatophyta</taxon>
        <taxon>Magnoliopsida</taxon>
        <taxon>eudicotyledons</taxon>
        <taxon>Gunneridae</taxon>
        <taxon>Pentapetalae</taxon>
        <taxon>rosids</taxon>
        <taxon>fabids</taxon>
        <taxon>Fabales</taxon>
        <taxon>Fabaceae</taxon>
        <taxon>Papilionoideae</taxon>
        <taxon>50 kb inversion clade</taxon>
        <taxon>NPAAA clade</taxon>
        <taxon>Hologalegina</taxon>
        <taxon>IRL clade</taxon>
        <taxon>Fabeae</taxon>
        <taxon>Vicia</taxon>
    </lineage>
</organism>